<dbReference type="EMBL" id="JADFTZ010000005">
    <property type="protein sequence ID" value="MBE9577113.1"/>
    <property type="molecule type" value="Genomic_DNA"/>
</dbReference>
<proteinExistence type="predicted"/>
<evidence type="ECO:0000313" key="2">
    <source>
        <dbReference type="Proteomes" id="UP000656274"/>
    </source>
</evidence>
<reference evidence="1 2" key="1">
    <citation type="submission" date="2020-10" db="EMBL/GenBank/DDBJ databases">
        <title>The genome sequence of Flavobacterium aquaticum 1Y8A.</title>
        <authorList>
            <person name="Liu Y."/>
        </authorList>
    </citation>
    <scope>NUCLEOTIDE SEQUENCE [LARGE SCALE GENOMIC DNA]</scope>
    <source>
        <strain evidence="1 2">1Y8A</strain>
    </source>
</reference>
<sequence>MKKRLITHEGEFEICYAKDLEVIDFYSSNYSSEPISINFISNSTKLNEDNCFQLLKKWRPIIENEISMIVENNKEFYSQFSQVKICDKLGFTLTRNIQNRERIFVSEFDLKLECSFQN</sequence>
<comment type="caution">
    <text evidence="1">The sequence shown here is derived from an EMBL/GenBank/DDBJ whole genome shotgun (WGS) entry which is preliminary data.</text>
</comment>
<protein>
    <submittedName>
        <fullName evidence="1">Uncharacterized protein</fullName>
    </submittedName>
</protein>
<keyword evidence="2" id="KW-1185">Reference proteome</keyword>
<evidence type="ECO:0000313" key="1">
    <source>
        <dbReference type="EMBL" id="MBE9577113.1"/>
    </source>
</evidence>
<gene>
    <name evidence="1" type="ORF">IM755_10370</name>
</gene>
<accession>A0ABR9WTY7</accession>
<dbReference type="RefSeq" id="WP_194096531.1">
    <property type="nucleotide sequence ID" value="NZ_JADFTZ010000005.1"/>
</dbReference>
<dbReference type="Proteomes" id="UP000656274">
    <property type="component" value="Unassembled WGS sequence"/>
</dbReference>
<name>A0ABR9WTY7_9FLAO</name>
<organism evidence="1 2">
    <name type="scientific">Flavobacterium proteolyticum</name>
    <dbReference type="NCBI Taxonomy" id="2911683"/>
    <lineage>
        <taxon>Bacteria</taxon>
        <taxon>Pseudomonadati</taxon>
        <taxon>Bacteroidota</taxon>
        <taxon>Flavobacteriia</taxon>
        <taxon>Flavobacteriales</taxon>
        <taxon>Flavobacteriaceae</taxon>
        <taxon>Flavobacterium</taxon>
    </lineage>
</organism>